<feature type="domain" description="Calcineurin-like phosphoesterase" evidence="6">
    <location>
        <begin position="10"/>
        <end position="172"/>
    </location>
</feature>
<dbReference type="PANTHER" id="PTHR34990">
    <property type="entry name" value="UDP-2,3-DIACYLGLUCOSAMINE HYDROLASE-RELATED"/>
    <property type="match status" value="1"/>
</dbReference>
<dbReference type="Gene3D" id="3.60.21.10">
    <property type="match status" value="1"/>
</dbReference>
<dbReference type="Proteomes" id="UP001597176">
    <property type="component" value="Unassembled WGS sequence"/>
</dbReference>
<keyword evidence="3" id="KW-0479">Metal-binding</keyword>
<name>A0ABW3WZK9_9HYPH</name>
<evidence type="ECO:0000256" key="1">
    <source>
        <dbReference type="ARBA" id="ARBA00022475"/>
    </source>
</evidence>
<organism evidence="7 8">
    <name type="scientific">Methylobacterium marchantiae</name>
    <dbReference type="NCBI Taxonomy" id="600331"/>
    <lineage>
        <taxon>Bacteria</taxon>
        <taxon>Pseudomonadati</taxon>
        <taxon>Pseudomonadota</taxon>
        <taxon>Alphaproteobacteria</taxon>
        <taxon>Hyphomicrobiales</taxon>
        <taxon>Methylobacteriaceae</taxon>
        <taxon>Methylobacterium</taxon>
    </lineage>
</organism>
<proteinExistence type="predicted"/>
<evidence type="ECO:0000256" key="4">
    <source>
        <dbReference type="ARBA" id="ARBA00023136"/>
    </source>
</evidence>
<evidence type="ECO:0000259" key="6">
    <source>
        <dbReference type="Pfam" id="PF00149"/>
    </source>
</evidence>
<evidence type="ECO:0000313" key="7">
    <source>
        <dbReference type="EMBL" id="MFD1302103.1"/>
    </source>
</evidence>
<keyword evidence="2" id="KW-0997">Cell inner membrane</keyword>
<sequence length="485" mass="52722">MNLVVDALHVVSDFHLGGKAGFQIFRSKAKFEVLVGALLDEAKERRVGFVINGDFVDFLAEEPAAYFDAVHASDKLRRILTDPSFAGVATGIRELLASPNVSVAIALGNHDVELALPWVAEVLMEALSGHDREARSRLTLETAGLGISARVGSAKVLCLHGNEFDEWNVTDYEALRRSARAKRWGAATEPYAANAGTRLVVDVMNAVKTRYPFVDLLKPESGAVLPLLLALDPSVARRISAAAGTIPRLARDAVRWRAGYLGDPGAGTAPDVSLQARPHISGGPLTDRERREVAARLLDRTEDRMRDGVDARSLASAEQGTDLLGIGGALRRLVERAPRSEVLREAINYLDADRSFDRTEIDTTFRRADQEVPSDVDVVVTGHTHLERVLRRRNGKGYYFNSGTWASLMQIEPPVRRDPAAFEEFLGKLAGRDLDQLDADGLLISRPAVVSVREEGGRVVAGLRHVGTASKPFEVVGGEFEVAGT</sequence>
<comment type="caution">
    <text evidence="7">The sequence shown here is derived from an EMBL/GenBank/DDBJ whole genome shotgun (WGS) entry which is preliminary data.</text>
</comment>
<evidence type="ECO:0000256" key="5">
    <source>
        <dbReference type="ARBA" id="ARBA00023211"/>
    </source>
</evidence>
<dbReference type="EMBL" id="JBHTND010000013">
    <property type="protein sequence ID" value="MFD1302103.1"/>
    <property type="molecule type" value="Genomic_DNA"/>
</dbReference>
<accession>A0ABW3WZK9</accession>
<evidence type="ECO:0000256" key="2">
    <source>
        <dbReference type="ARBA" id="ARBA00022519"/>
    </source>
</evidence>
<dbReference type="Pfam" id="PF00149">
    <property type="entry name" value="Metallophos"/>
    <property type="match status" value="1"/>
</dbReference>
<dbReference type="RefSeq" id="WP_238207745.1">
    <property type="nucleotide sequence ID" value="NZ_JBHTND010000013.1"/>
</dbReference>
<dbReference type="InterPro" id="IPR004843">
    <property type="entry name" value="Calcineurin-like_PHP"/>
</dbReference>
<keyword evidence="8" id="KW-1185">Reference proteome</keyword>
<reference evidence="8" key="1">
    <citation type="journal article" date="2019" name="Int. J. Syst. Evol. Microbiol.">
        <title>The Global Catalogue of Microorganisms (GCM) 10K type strain sequencing project: providing services to taxonomists for standard genome sequencing and annotation.</title>
        <authorList>
            <consortium name="The Broad Institute Genomics Platform"/>
            <consortium name="The Broad Institute Genome Sequencing Center for Infectious Disease"/>
            <person name="Wu L."/>
            <person name="Ma J."/>
        </authorList>
    </citation>
    <scope>NUCLEOTIDE SEQUENCE [LARGE SCALE GENOMIC DNA]</scope>
    <source>
        <strain evidence="8">CCUG 56108</strain>
    </source>
</reference>
<dbReference type="InterPro" id="IPR029052">
    <property type="entry name" value="Metallo-depent_PP-like"/>
</dbReference>
<dbReference type="InterPro" id="IPR043461">
    <property type="entry name" value="LpxH-like"/>
</dbReference>
<evidence type="ECO:0000313" key="8">
    <source>
        <dbReference type="Proteomes" id="UP001597176"/>
    </source>
</evidence>
<dbReference type="PANTHER" id="PTHR34990:SF2">
    <property type="entry name" value="BLL8164 PROTEIN"/>
    <property type="match status" value="1"/>
</dbReference>
<keyword evidence="4" id="KW-0472">Membrane</keyword>
<protein>
    <submittedName>
        <fullName evidence="7">Metallophosphoesterase</fullName>
    </submittedName>
</protein>
<keyword evidence="1" id="KW-1003">Cell membrane</keyword>
<gene>
    <name evidence="7" type="ORF">ACFQ4G_10990</name>
</gene>
<dbReference type="SUPFAM" id="SSF56300">
    <property type="entry name" value="Metallo-dependent phosphatases"/>
    <property type="match status" value="1"/>
</dbReference>
<evidence type="ECO:0000256" key="3">
    <source>
        <dbReference type="ARBA" id="ARBA00022723"/>
    </source>
</evidence>
<keyword evidence="5" id="KW-0464">Manganese</keyword>